<evidence type="ECO:0000313" key="1">
    <source>
        <dbReference type="EMBL" id="MPQ42257.1"/>
    </source>
</evidence>
<dbReference type="InterPro" id="IPR010897">
    <property type="entry name" value="Spore_II_P"/>
</dbReference>
<comment type="caution">
    <text evidence="1">The sequence shown here is derived from an EMBL/GenBank/DDBJ whole genome shotgun (WGS) entry which is preliminary data.</text>
</comment>
<dbReference type="AlphaFoldDB" id="A0A6I1MJD0"/>
<dbReference type="NCBIfam" id="TIGR02867">
    <property type="entry name" value="spore_II_P"/>
    <property type="match status" value="1"/>
</dbReference>
<reference evidence="1 2" key="1">
    <citation type="submission" date="2019-10" db="EMBL/GenBank/DDBJ databases">
        <title>The Genome Sequence of Clostridium tarantellae Isolated from Fish Brain.</title>
        <authorList>
            <person name="Bano L."/>
            <person name="Kiel M."/>
            <person name="Sales G."/>
            <person name="Doxey A.C."/>
            <person name="Mansfield M.J."/>
            <person name="Schiavone M."/>
            <person name="Rossetto O."/>
            <person name="Pirazzini M."/>
            <person name="Dobrindt U."/>
            <person name="Montecucco C."/>
        </authorList>
    </citation>
    <scope>NUCLEOTIDE SEQUENCE [LARGE SCALE GENOMIC DNA]</scope>
    <source>
        <strain evidence="1 2">DSM 3997</strain>
    </source>
</reference>
<evidence type="ECO:0000313" key="2">
    <source>
        <dbReference type="Proteomes" id="UP000430345"/>
    </source>
</evidence>
<dbReference type="EMBL" id="WHJC01000002">
    <property type="protein sequence ID" value="MPQ42257.1"/>
    <property type="molecule type" value="Genomic_DNA"/>
</dbReference>
<sequence>MILLLSFLLLFMFRFIKVALSKDVHGNLSYVQLLNGGMPLIKGTYYDKEAYIESNTSITNLILEALNIKPIDPIDLAMEAIPYFNSMSKIAKLDKPDSLDVTNILSFNLNDDTIDMFSNEEMNATNATVNNAAYDPSLKKALDQSKPEVLIYHTHTAENYGKENNRSTDDNVTVVGVGNLVAKELEENYGISVIHDKTFHSSDYNASYARSKETVKKYLNKYGDFKLIVDIHRDTVGDHNRKAVVTNINGEDTAKILPVTTKNTPHFSKTTEIAMFFINKGYELFPGLVRRKEPLVYNNGSKAFNHELSPNSILIECGAVENAPQEAMATAKYIARLIAEYINR</sequence>
<name>A0A6I1MJD0_9CLOT</name>
<gene>
    <name evidence="1" type="ORF">GBZ86_00565</name>
</gene>
<accession>A0A6I1MJD0</accession>
<dbReference type="OrthoDB" id="1633470at2"/>
<dbReference type="Proteomes" id="UP000430345">
    <property type="component" value="Unassembled WGS sequence"/>
</dbReference>
<dbReference type="Pfam" id="PF07454">
    <property type="entry name" value="SpoIIP"/>
    <property type="match status" value="1"/>
</dbReference>
<protein>
    <submittedName>
        <fullName evidence="1">Stage II sporulation protein P</fullName>
    </submittedName>
</protein>
<proteinExistence type="predicted"/>
<organism evidence="1 2">
    <name type="scientific">Clostridium tarantellae</name>
    <dbReference type="NCBI Taxonomy" id="39493"/>
    <lineage>
        <taxon>Bacteria</taxon>
        <taxon>Bacillati</taxon>
        <taxon>Bacillota</taxon>
        <taxon>Clostridia</taxon>
        <taxon>Eubacteriales</taxon>
        <taxon>Clostridiaceae</taxon>
        <taxon>Clostridium</taxon>
    </lineage>
</organism>
<keyword evidence="2" id="KW-1185">Reference proteome</keyword>